<feature type="region of interest" description="Disordered" evidence="1">
    <location>
        <begin position="1"/>
        <end position="23"/>
    </location>
</feature>
<sequence>MRRSFEDETFSDEPDAFGETEEDLGPLVDTTFDAVVVSTDWTAETILNQISRKTIDVNPSFQRRDAWDRRKKSRFIESLIVGLPVPQIVLAERKGRRGEFVVLDGKQRLLTLQQFTDPESGFKLTGLDVRSDLNGKSYAALPESDRTAFETQTVRTIVVRNWQREEFLYLVFLRLNTESVSLSPQELRQALHPGPFVSFVNQYTAEHPDFYTLFKRKAPDFRMRDVELLVRFYAFSYFLPSYVGNLKPLLDRTCEILNKRWDSDGDQLRFDAESCRFAIAITVNIFGANAFRRWNQTAYERPFNRAVFDVMVFYGRDPAVRAAMLTNGAAVIDAFKEVCNDPEFSESITTTTKSREAILVRLVLWGEALQRAIGLTLPIPRTSTEGRIAYAEA</sequence>
<dbReference type="PANTHER" id="PTHR39639:SF1">
    <property type="entry name" value="DUF262 DOMAIN-CONTAINING PROTEIN"/>
    <property type="match status" value="1"/>
</dbReference>
<protein>
    <recommendedName>
        <fullName evidence="2">GmrSD restriction endonucleases N-terminal domain-containing protein</fullName>
    </recommendedName>
</protein>
<evidence type="ECO:0000256" key="1">
    <source>
        <dbReference type="SAM" id="MobiDB-lite"/>
    </source>
</evidence>
<name>A0ABS0JQ66_9ACTN</name>
<proteinExistence type="predicted"/>
<evidence type="ECO:0000313" key="4">
    <source>
        <dbReference type="Proteomes" id="UP000614915"/>
    </source>
</evidence>
<reference evidence="3 4" key="1">
    <citation type="submission" date="2020-11" db="EMBL/GenBank/DDBJ databases">
        <title>Sequencing the genomes of 1000 actinobacteria strains.</title>
        <authorList>
            <person name="Klenk H.-P."/>
        </authorList>
    </citation>
    <scope>NUCLEOTIDE SEQUENCE [LARGE SCALE GENOMIC DNA]</scope>
    <source>
        <strain evidence="3 4">DSM 101692</strain>
    </source>
</reference>
<gene>
    <name evidence="3" type="ORF">IW248_005466</name>
</gene>
<accession>A0ABS0JQ66</accession>
<keyword evidence="4" id="KW-1185">Reference proteome</keyword>
<comment type="caution">
    <text evidence="3">The sequence shown here is derived from an EMBL/GenBank/DDBJ whole genome shotgun (WGS) entry which is preliminary data.</text>
</comment>
<organism evidence="3 4">
    <name type="scientific">Micromonospora ureilytica</name>
    <dbReference type="NCBI Taxonomy" id="709868"/>
    <lineage>
        <taxon>Bacteria</taxon>
        <taxon>Bacillati</taxon>
        <taxon>Actinomycetota</taxon>
        <taxon>Actinomycetes</taxon>
        <taxon>Micromonosporales</taxon>
        <taxon>Micromonosporaceae</taxon>
        <taxon>Micromonospora</taxon>
    </lineage>
</organism>
<dbReference type="EMBL" id="JADOTX010000001">
    <property type="protein sequence ID" value="MBG6069179.1"/>
    <property type="molecule type" value="Genomic_DNA"/>
</dbReference>
<dbReference type="PANTHER" id="PTHR39639">
    <property type="entry name" value="CHROMOSOME 16, WHOLE GENOME SHOTGUN SEQUENCE"/>
    <property type="match status" value="1"/>
</dbReference>
<dbReference type="RefSeq" id="WP_196929240.1">
    <property type="nucleotide sequence ID" value="NZ_JADOTX010000001.1"/>
</dbReference>
<feature type="domain" description="GmrSD restriction endonucleases N-terminal" evidence="2">
    <location>
        <begin position="45"/>
        <end position="192"/>
    </location>
</feature>
<dbReference type="InterPro" id="IPR004919">
    <property type="entry name" value="GmrSD_N"/>
</dbReference>
<dbReference type="Proteomes" id="UP000614915">
    <property type="component" value="Unassembled WGS sequence"/>
</dbReference>
<dbReference type="Pfam" id="PF03235">
    <property type="entry name" value="GmrSD_N"/>
    <property type="match status" value="1"/>
</dbReference>
<evidence type="ECO:0000259" key="2">
    <source>
        <dbReference type="Pfam" id="PF03235"/>
    </source>
</evidence>
<evidence type="ECO:0000313" key="3">
    <source>
        <dbReference type="EMBL" id="MBG6069179.1"/>
    </source>
</evidence>
<feature type="compositionally biased region" description="Acidic residues" evidence="1">
    <location>
        <begin position="7"/>
        <end position="23"/>
    </location>
</feature>